<evidence type="ECO:0000313" key="1">
    <source>
        <dbReference type="EMBL" id="KAJ1679673.1"/>
    </source>
</evidence>
<comment type="caution">
    <text evidence="1">The sequence shown here is derived from an EMBL/GenBank/DDBJ whole genome shotgun (WGS) entry which is preliminary data.</text>
</comment>
<protein>
    <submittedName>
        <fullName evidence="1">Uncharacterized protein</fullName>
    </submittedName>
</protein>
<reference evidence="1" key="1">
    <citation type="submission" date="2022-06" db="EMBL/GenBank/DDBJ databases">
        <title>Phylogenomic reconstructions and comparative analyses of Kickxellomycotina fungi.</title>
        <authorList>
            <person name="Reynolds N.K."/>
            <person name="Stajich J.E."/>
            <person name="Barry K."/>
            <person name="Grigoriev I.V."/>
            <person name="Crous P."/>
            <person name="Smith M.E."/>
        </authorList>
    </citation>
    <scope>NUCLEOTIDE SEQUENCE</scope>
    <source>
        <strain evidence="1">RSA 2271</strain>
    </source>
</reference>
<gene>
    <name evidence="1" type="ORF">EV182_001569</name>
</gene>
<dbReference type="Proteomes" id="UP001145114">
    <property type="component" value="Unassembled WGS sequence"/>
</dbReference>
<evidence type="ECO:0000313" key="2">
    <source>
        <dbReference type="Proteomes" id="UP001145114"/>
    </source>
</evidence>
<organism evidence="1 2">
    <name type="scientific">Spiromyces aspiralis</name>
    <dbReference type="NCBI Taxonomy" id="68401"/>
    <lineage>
        <taxon>Eukaryota</taxon>
        <taxon>Fungi</taxon>
        <taxon>Fungi incertae sedis</taxon>
        <taxon>Zoopagomycota</taxon>
        <taxon>Kickxellomycotina</taxon>
        <taxon>Kickxellomycetes</taxon>
        <taxon>Kickxellales</taxon>
        <taxon>Kickxellaceae</taxon>
        <taxon>Spiromyces</taxon>
    </lineage>
</organism>
<sequence>MSIKTQREVVLGYAERPDPGFAGLSFPSKIGGRPIWIDPQHPLRAEDVTCRVCSKPMVLLHQLYAPEDDPPEAFHRMLYVFARIDLLRLRRDSMRVFRAQLPEENELYRSRPVESHEGSGIKEVDDLDYDDDNDNDDIEWVRRDGIEEAQLCVICELGSELRCPSCKVRHYCCRAHLNLDRATYCHGEICGKPLIKPIKALITNATHNIAKFVYPELEIMSETEVLKYNSEDSDDESEATEAVDKHALVPVSSEKAEDSEVDVDKEFLLFQRRVSQNPSQVIRYARTRLDDGDDDKEGAPEPLWVNEQHKPRKEDIPACEFCGASREFEFQVMPQMLGYLGIDFTSRTALDWGTLLIYTCPNSCALPEGTHYAREFIWRQNYSSKGIGDRYIKAATGNLDPDELVSKQFDNLDI</sequence>
<keyword evidence="2" id="KW-1185">Reference proteome</keyword>
<accession>A0ACC1HX38</accession>
<dbReference type="EMBL" id="JAMZIH010000241">
    <property type="protein sequence ID" value="KAJ1679673.1"/>
    <property type="molecule type" value="Genomic_DNA"/>
</dbReference>
<name>A0ACC1HX38_9FUNG</name>
<proteinExistence type="predicted"/>